<dbReference type="PANTHER" id="PTHR30126:SF39">
    <property type="entry name" value="HTH-TYPE TRANSCRIPTIONAL REGULATOR CYSL"/>
    <property type="match status" value="1"/>
</dbReference>
<feature type="domain" description="LysR substrate-binding" evidence="5">
    <location>
        <begin position="2"/>
        <end position="168"/>
    </location>
</feature>
<dbReference type="GO" id="GO:0000976">
    <property type="term" value="F:transcription cis-regulatory region binding"/>
    <property type="evidence" value="ECO:0007669"/>
    <property type="project" value="TreeGrafter"/>
</dbReference>
<gene>
    <name evidence="6" type="primary">cmpR_25</name>
    <name evidence="6" type="ORF">GALL_249040</name>
</gene>
<name>A0A1J5RAU8_9ZZZZ</name>
<sequence length="184" mass="19955">MQLRVANSQEVIAALRAREIELGFVETPQVPSDLRRRRVASDRLVLVVAPDHPLARRRHPLGRDELAETPLASREDGSGTRDTLRMAIGRPMVAPAVELDSNAAVKVLVGSGSFPAVLSELAVANELRDGRLVEVPLEGVDLARSLDAVWRRGMRLGAAAEHFVQTARPARVSATRAARTAPRP</sequence>
<keyword evidence="2" id="KW-0805">Transcription regulation</keyword>
<proteinExistence type="inferred from homology"/>
<evidence type="ECO:0000313" key="6">
    <source>
        <dbReference type="EMBL" id="OIQ93198.1"/>
    </source>
</evidence>
<evidence type="ECO:0000256" key="3">
    <source>
        <dbReference type="ARBA" id="ARBA00023163"/>
    </source>
</evidence>
<protein>
    <submittedName>
        <fullName evidence="6">HTH-type transcriptional activator CmpR</fullName>
    </submittedName>
</protein>
<accession>A0A1J5RAU8</accession>
<dbReference type="InterPro" id="IPR005119">
    <property type="entry name" value="LysR_subst-bd"/>
</dbReference>
<dbReference type="AlphaFoldDB" id="A0A1J5RAU8"/>
<evidence type="ECO:0000256" key="4">
    <source>
        <dbReference type="SAM" id="MobiDB-lite"/>
    </source>
</evidence>
<dbReference type="Pfam" id="PF03466">
    <property type="entry name" value="LysR_substrate"/>
    <property type="match status" value="1"/>
</dbReference>
<organism evidence="6">
    <name type="scientific">mine drainage metagenome</name>
    <dbReference type="NCBI Taxonomy" id="410659"/>
    <lineage>
        <taxon>unclassified sequences</taxon>
        <taxon>metagenomes</taxon>
        <taxon>ecological metagenomes</taxon>
    </lineage>
</organism>
<evidence type="ECO:0000256" key="2">
    <source>
        <dbReference type="ARBA" id="ARBA00023015"/>
    </source>
</evidence>
<dbReference type="Gene3D" id="3.40.190.290">
    <property type="match status" value="1"/>
</dbReference>
<feature type="region of interest" description="Disordered" evidence="4">
    <location>
        <begin position="58"/>
        <end position="80"/>
    </location>
</feature>
<keyword evidence="3" id="KW-0804">Transcription</keyword>
<comment type="similarity">
    <text evidence="1">Belongs to the LysR transcriptional regulatory family.</text>
</comment>
<dbReference type="EMBL" id="MLJW01000213">
    <property type="protein sequence ID" value="OIQ93198.1"/>
    <property type="molecule type" value="Genomic_DNA"/>
</dbReference>
<evidence type="ECO:0000256" key="1">
    <source>
        <dbReference type="ARBA" id="ARBA00009437"/>
    </source>
</evidence>
<dbReference type="GO" id="GO:0006355">
    <property type="term" value="P:regulation of DNA-templated transcription"/>
    <property type="evidence" value="ECO:0007669"/>
    <property type="project" value="TreeGrafter"/>
</dbReference>
<comment type="caution">
    <text evidence="6">The sequence shown here is derived from an EMBL/GenBank/DDBJ whole genome shotgun (WGS) entry which is preliminary data.</text>
</comment>
<dbReference type="PANTHER" id="PTHR30126">
    <property type="entry name" value="HTH-TYPE TRANSCRIPTIONAL REGULATOR"/>
    <property type="match status" value="1"/>
</dbReference>
<reference evidence="6" key="1">
    <citation type="submission" date="2016-10" db="EMBL/GenBank/DDBJ databases">
        <title>Sequence of Gallionella enrichment culture.</title>
        <authorList>
            <person name="Poehlein A."/>
            <person name="Muehling M."/>
            <person name="Daniel R."/>
        </authorList>
    </citation>
    <scope>NUCLEOTIDE SEQUENCE</scope>
</reference>
<evidence type="ECO:0000259" key="5">
    <source>
        <dbReference type="Pfam" id="PF03466"/>
    </source>
</evidence>
<dbReference type="SUPFAM" id="SSF53850">
    <property type="entry name" value="Periplasmic binding protein-like II"/>
    <property type="match status" value="1"/>
</dbReference>